<reference evidence="1 2" key="1">
    <citation type="submission" date="2024-10" db="EMBL/GenBank/DDBJ databases">
        <title>Updated reference genomes for cyclostephanoid diatoms.</title>
        <authorList>
            <person name="Roberts W.R."/>
            <person name="Alverson A.J."/>
        </authorList>
    </citation>
    <scope>NUCLEOTIDE SEQUENCE [LARGE SCALE GENOMIC DNA]</scope>
    <source>
        <strain evidence="1 2">AJA010-31</strain>
    </source>
</reference>
<protein>
    <submittedName>
        <fullName evidence="1">Uncharacterized protein</fullName>
    </submittedName>
</protein>
<dbReference type="Proteomes" id="UP001530400">
    <property type="component" value="Unassembled WGS sequence"/>
</dbReference>
<evidence type="ECO:0000313" key="2">
    <source>
        <dbReference type="Proteomes" id="UP001530400"/>
    </source>
</evidence>
<dbReference type="AlphaFoldDB" id="A0ABD3NTS6"/>
<accession>A0ABD3NTS6</accession>
<organism evidence="1 2">
    <name type="scientific">Cyclotella atomus</name>
    <dbReference type="NCBI Taxonomy" id="382360"/>
    <lineage>
        <taxon>Eukaryota</taxon>
        <taxon>Sar</taxon>
        <taxon>Stramenopiles</taxon>
        <taxon>Ochrophyta</taxon>
        <taxon>Bacillariophyta</taxon>
        <taxon>Coscinodiscophyceae</taxon>
        <taxon>Thalassiosirophycidae</taxon>
        <taxon>Stephanodiscales</taxon>
        <taxon>Stephanodiscaceae</taxon>
        <taxon>Cyclotella</taxon>
    </lineage>
</organism>
<gene>
    <name evidence="1" type="ORF">ACHAWO_012932</name>
</gene>
<dbReference type="EMBL" id="JALLPJ020000958">
    <property type="protein sequence ID" value="KAL3779042.1"/>
    <property type="molecule type" value="Genomic_DNA"/>
</dbReference>
<name>A0ABD3NTS6_9STRA</name>
<evidence type="ECO:0000313" key="1">
    <source>
        <dbReference type="EMBL" id="KAL3779042.1"/>
    </source>
</evidence>
<comment type="caution">
    <text evidence="1">The sequence shown here is derived from an EMBL/GenBank/DDBJ whole genome shotgun (WGS) entry which is preliminary data.</text>
</comment>
<proteinExistence type="predicted"/>
<sequence>MDRPPVEAMEFVNHANRVDGGLMGITVASVDEINFGHDELKRGQTFVGEKKPNPGEFCCSVLFPAIITEVKNHGGKAPNVCANCNAIITKKPAPNCGACKVTLYCNRVPATGMSTRESFVFDIEDAKPPHRNFESLNHQTSTVRSHGKNKQQRSKMASKLMSVKMSKMPNAKNAHGDEEFIVKLQPPAGSVGLPTLPWMCYDGPTRSFQAYIPPSTGGLSEVYALLQRDGVRSANPMFNVPGYKGYFKARWEGSRIRVLYDRVVSPPGW</sequence>
<keyword evidence="2" id="KW-1185">Reference proteome</keyword>